<reference evidence="5" key="1">
    <citation type="submission" date="2013-08" db="EMBL/GenBank/DDBJ databases">
        <authorList>
            <person name="Mendez C."/>
            <person name="Richter M."/>
            <person name="Ferrer M."/>
            <person name="Sanchez J."/>
        </authorList>
    </citation>
    <scope>NUCLEOTIDE SEQUENCE</scope>
</reference>
<sequence>VLGWGVGGIEAEAVMLGEPYTMPPPVVVGVEIVGTLASGATATDLVLTITRRLREVGVVDRFVEFFGPGVSALSVPDRATIANMCPEYGATAALFPIDEATVAYLRGTGRPETVVARVEAYARAQGLWGSPTPGAIDYDRVVSIDLGAIVPTIAGPRNPEESV</sequence>
<dbReference type="AlphaFoldDB" id="T1AHW8"/>
<dbReference type="PANTHER" id="PTHR11670">
    <property type="entry name" value="ACONITASE/IRON-RESPONSIVE ELEMENT FAMILY MEMBER"/>
    <property type="match status" value="1"/>
</dbReference>
<organism evidence="5">
    <name type="scientific">mine drainage metagenome</name>
    <dbReference type="NCBI Taxonomy" id="410659"/>
    <lineage>
        <taxon>unclassified sequences</taxon>
        <taxon>metagenomes</taxon>
        <taxon>ecological metagenomes</taxon>
    </lineage>
</organism>
<keyword evidence="1" id="KW-0479">Metal-binding</keyword>
<comment type="caution">
    <text evidence="5">The sequence shown here is derived from an EMBL/GenBank/DDBJ whole genome shotgun (WGS) entry which is preliminary data.</text>
</comment>
<reference evidence="5" key="2">
    <citation type="journal article" date="2014" name="ISME J.">
        <title>Microbial stratification in low pH oxic and suboxic macroscopic growths along an acid mine drainage.</title>
        <authorList>
            <person name="Mendez-Garcia C."/>
            <person name="Mesa V."/>
            <person name="Sprenger R.R."/>
            <person name="Richter M."/>
            <person name="Diez M.S."/>
            <person name="Solano J."/>
            <person name="Bargiela R."/>
            <person name="Golyshina O.V."/>
            <person name="Manteca A."/>
            <person name="Ramos J.L."/>
            <person name="Gallego J.R."/>
            <person name="Llorente I."/>
            <person name="Martins Dos Santos V.A."/>
            <person name="Jensen O.N."/>
            <person name="Pelaez A.I."/>
            <person name="Sanchez J."/>
            <person name="Ferrer M."/>
        </authorList>
    </citation>
    <scope>NUCLEOTIDE SEQUENCE</scope>
</reference>
<dbReference type="InterPro" id="IPR036008">
    <property type="entry name" value="Aconitase_4Fe-4S_dom"/>
</dbReference>
<dbReference type="Gene3D" id="3.30.499.10">
    <property type="entry name" value="Aconitase, domain 3"/>
    <property type="match status" value="1"/>
</dbReference>
<evidence type="ECO:0000256" key="1">
    <source>
        <dbReference type="ARBA" id="ARBA00022723"/>
    </source>
</evidence>
<dbReference type="InterPro" id="IPR006249">
    <property type="entry name" value="Aconitase/IRP2"/>
</dbReference>
<feature type="non-terminal residue" evidence="5">
    <location>
        <position position="163"/>
    </location>
</feature>
<name>T1AHW8_9ZZZZ</name>
<feature type="domain" description="Aconitase/3-isopropylmalate dehydratase large subunit alpha/beta/alpha" evidence="4">
    <location>
        <begin position="1"/>
        <end position="162"/>
    </location>
</feature>
<keyword evidence="3" id="KW-0411">Iron-sulfur</keyword>
<evidence type="ECO:0000256" key="2">
    <source>
        <dbReference type="ARBA" id="ARBA00023004"/>
    </source>
</evidence>
<evidence type="ECO:0000313" key="5">
    <source>
        <dbReference type="EMBL" id="EQD41575.1"/>
    </source>
</evidence>
<proteinExistence type="predicted"/>
<evidence type="ECO:0000256" key="3">
    <source>
        <dbReference type="ARBA" id="ARBA00023014"/>
    </source>
</evidence>
<gene>
    <name evidence="5" type="ORF">B2A_10600</name>
</gene>
<dbReference type="EMBL" id="AUZZ01007631">
    <property type="protein sequence ID" value="EQD41575.1"/>
    <property type="molecule type" value="Genomic_DNA"/>
</dbReference>
<dbReference type="Pfam" id="PF00330">
    <property type="entry name" value="Aconitase"/>
    <property type="match status" value="1"/>
</dbReference>
<keyword evidence="2" id="KW-0408">Iron</keyword>
<dbReference type="GO" id="GO:0046872">
    <property type="term" value="F:metal ion binding"/>
    <property type="evidence" value="ECO:0007669"/>
    <property type="project" value="UniProtKB-KW"/>
</dbReference>
<feature type="non-terminal residue" evidence="5">
    <location>
        <position position="1"/>
    </location>
</feature>
<dbReference type="GO" id="GO:0051536">
    <property type="term" value="F:iron-sulfur cluster binding"/>
    <property type="evidence" value="ECO:0007669"/>
    <property type="project" value="UniProtKB-KW"/>
</dbReference>
<evidence type="ECO:0000259" key="4">
    <source>
        <dbReference type="Pfam" id="PF00330"/>
    </source>
</evidence>
<accession>T1AHW8</accession>
<dbReference type="InterPro" id="IPR015931">
    <property type="entry name" value="Acnase/IPM_dHydase_lsu_aba_1/3"/>
</dbReference>
<dbReference type="PRINTS" id="PR00415">
    <property type="entry name" value="ACONITASE"/>
</dbReference>
<dbReference type="SUPFAM" id="SSF53732">
    <property type="entry name" value="Aconitase iron-sulfur domain"/>
    <property type="match status" value="1"/>
</dbReference>
<protein>
    <submittedName>
        <fullName evidence="5">Aconitate hydratase 1</fullName>
    </submittedName>
</protein>
<dbReference type="InterPro" id="IPR001030">
    <property type="entry name" value="Acoase/IPM_deHydtase_lsu_aba"/>
</dbReference>